<dbReference type="EMBL" id="DTLI01000135">
    <property type="protein sequence ID" value="HHS52243.1"/>
    <property type="molecule type" value="Genomic_DNA"/>
</dbReference>
<name>A0A7C6EG67_UNCW3</name>
<evidence type="ECO:0000313" key="1">
    <source>
        <dbReference type="EMBL" id="HHS52243.1"/>
    </source>
</evidence>
<organism evidence="1">
    <name type="scientific">candidate division WOR-3 bacterium</name>
    <dbReference type="NCBI Taxonomy" id="2052148"/>
    <lineage>
        <taxon>Bacteria</taxon>
        <taxon>Bacteria division WOR-3</taxon>
    </lineage>
</organism>
<protein>
    <submittedName>
        <fullName evidence="1">Uncharacterized protein</fullName>
    </submittedName>
</protein>
<accession>A0A7C6EG67</accession>
<reference evidence="1" key="1">
    <citation type="journal article" date="2020" name="mSystems">
        <title>Genome- and Community-Level Interaction Insights into Carbon Utilization and Element Cycling Functions of Hydrothermarchaeota in Hydrothermal Sediment.</title>
        <authorList>
            <person name="Zhou Z."/>
            <person name="Liu Y."/>
            <person name="Xu W."/>
            <person name="Pan J."/>
            <person name="Luo Z.H."/>
            <person name="Li M."/>
        </authorList>
    </citation>
    <scope>NUCLEOTIDE SEQUENCE [LARGE SCALE GENOMIC DNA]</scope>
    <source>
        <strain evidence="1">SpSt-876</strain>
    </source>
</reference>
<proteinExistence type="predicted"/>
<sequence>MRGPFALEASRIDILIIPNRPGVYGISNSSDAPTYIARSDTDLNTALKRWIGKYKFFWFEYALSPKDAYLLECEAFHKGAKKHLENELHPEPPEKIKVKCPVCGST</sequence>
<gene>
    <name evidence="1" type="ORF">ENW73_05190</name>
</gene>
<dbReference type="AlphaFoldDB" id="A0A7C6EG67"/>
<comment type="caution">
    <text evidence="1">The sequence shown here is derived from an EMBL/GenBank/DDBJ whole genome shotgun (WGS) entry which is preliminary data.</text>
</comment>